<dbReference type="AlphaFoldDB" id="A0A9Q8SIR9"/>
<keyword evidence="2" id="KW-1185">Reference proteome</keyword>
<organism evidence="1 2">
    <name type="scientific">Colletotrichum lupini</name>
    <dbReference type="NCBI Taxonomy" id="145971"/>
    <lineage>
        <taxon>Eukaryota</taxon>
        <taxon>Fungi</taxon>
        <taxon>Dikarya</taxon>
        <taxon>Ascomycota</taxon>
        <taxon>Pezizomycotina</taxon>
        <taxon>Sordariomycetes</taxon>
        <taxon>Hypocreomycetidae</taxon>
        <taxon>Glomerellales</taxon>
        <taxon>Glomerellaceae</taxon>
        <taxon>Colletotrichum</taxon>
        <taxon>Colletotrichum acutatum species complex</taxon>
    </lineage>
</organism>
<sequence length="171" mass="19360">MPLEIGTITSSHHNHHFPYALPLTQPKFERPASSFCRGWSSSQSSTTSYLVEQTHPLFVETSRAVQNSEIQLKFRKPAVSTIVFSPAFDPSDQVIKDHSCALLPASKFAVSLASRLLLSISRTKARHWFFRHVLSPVDHTFEVATYHCSYPPSFLPFSLTIYLHTHCFKLA</sequence>
<evidence type="ECO:0000313" key="1">
    <source>
        <dbReference type="EMBL" id="UQC78132.1"/>
    </source>
</evidence>
<protein>
    <submittedName>
        <fullName evidence="1">Uncharacterized protein</fullName>
    </submittedName>
</protein>
<dbReference type="EMBL" id="CP019474">
    <property type="protein sequence ID" value="UQC78132.1"/>
    <property type="molecule type" value="Genomic_DNA"/>
</dbReference>
<reference evidence="1" key="1">
    <citation type="journal article" date="2021" name="Mol. Plant Microbe Interact.">
        <title>Complete Genome Sequence of the Plant-Pathogenic Fungus Colletotrichum lupini.</title>
        <authorList>
            <person name="Baroncelli R."/>
            <person name="Pensec F."/>
            <person name="Da Lio D."/>
            <person name="Boufleur T."/>
            <person name="Vicente I."/>
            <person name="Sarrocco S."/>
            <person name="Picot A."/>
            <person name="Baraldi E."/>
            <person name="Sukno S."/>
            <person name="Thon M."/>
            <person name="Le Floch G."/>
        </authorList>
    </citation>
    <scope>NUCLEOTIDE SEQUENCE</scope>
    <source>
        <strain evidence="1">IMI 504893</strain>
    </source>
</reference>
<dbReference type="KEGG" id="clup:CLUP02_03606"/>
<name>A0A9Q8SIR9_9PEZI</name>
<gene>
    <name evidence="1" type="ORF">CLUP02_03606</name>
</gene>
<dbReference type="Proteomes" id="UP000830671">
    <property type="component" value="Chromosome 2"/>
</dbReference>
<evidence type="ECO:0000313" key="2">
    <source>
        <dbReference type="Proteomes" id="UP000830671"/>
    </source>
</evidence>
<proteinExistence type="predicted"/>
<dbReference type="RefSeq" id="XP_049139769.1">
    <property type="nucleotide sequence ID" value="XM_049282626.1"/>
</dbReference>
<accession>A0A9Q8SIR9</accession>
<dbReference type="GeneID" id="73337636"/>